<dbReference type="InterPro" id="IPR006806">
    <property type="entry name" value="NDUFA5"/>
</dbReference>
<evidence type="ECO:0000313" key="12">
    <source>
        <dbReference type="EMBL" id="KAL3418329.1"/>
    </source>
</evidence>
<evidence type="ECO:0000256" key="2">
    <source>
        <dbReference type="ARBA" id="ARBA00010261"/>
    </source>
</evidence>
<evidence type="ECO:0000256" key="5">
    <source>
        <dbReference type="ARBA" id="ARBA00022792"/>
    </source>
</evidence>
<dbReference type="PANTHER" id="PTHR12653">
    <property type="entry name" value="NADH-UBIQUINONE OXIDOREDUCTASE 13 KD-B SUBUNIT"/>
    <property type="match status" value="1"/>
</dbReference>
<comment type="subcellular location">
    <subcellularLocation>
        <location evidence="1">Mitochondrion inner membrane</location>
        <topology evidence="1">Peripheral membrane protein</topology>
        <orientation evidence="1">Matrix side</orientation>
    </subcellularLocation>
</comment>
<keyword evidence="5" id="KW-0999">Mitochondrion inner membrane</keyword>
<evidence type="ECO:0000259" key="11">
    <source>
        <dbReference type="PROSITE" id="PS50048"/>
    </source>
</evidence>
<keyword evidence="4" id="KW-0679">Respiratory chain</keyword>
<keyword evidence="13" id="KW-1185">Reference proteome</keyword>
<keyword evidence="6" id="KW-0249">Electron transport</keyword>
<evidence type="ECO:0000313" key="13">
    <source>
        <dbReference type="Proteomes" id="UP001629113"/>
    </source>
</evidence>
<reference evidence="12 13" key="1">
    <citation type="submission" date="2024-06" db="EMBL/GenBank/DDBJ databases">
        <title>Complete genome of Phlyctema vagabunda strain 19-DSS-EL-015.</title>
        <authorList>
            <person name="Fiorenzani C."/>
        </authorList>
    </citation>
    <scope>NUCLEOTIDE SEQUENCE [LARGE SCALE GENOMIC DNA]</scope>
    <source>
        <strain evidence="12 13">19-DSS-EL-015</strain>
    </source>
</reference>
<feature type="compositionally biased region" description="Basic and acidic residues" evidence="10">
    <location>
        <begin position="568"/>
        <end position="587"/>
    </location>
</feature>
<evidence type="ECO:0000256" key="10">
    <source>
        <dbReference type="SAM" id="MobiDB-lite"/>
    </source>
</evidence>
<proteinExistence type="inferred from homology"/>
<sequence length="669" mass="76029">MLIHQSTTRRKACTCCVKAKRRCNLVLPRCARCTSKGLSCRYVDDVATLQDRRRRKPAVTQPVPELTPPLFEQNLSSILFPDEDFDVSRTTATGSDFERILYDLTPLNPCMPPGSVQVPVNQVNYCVMKLKKCVDTLVLENRTTFMHPSSYEDRMPPAYQDVLSICSLHRAKTSCNQHQVSKMLDLKLEALITASETDFWTVDNVLLSLQALILYQIIRIFDGNAQQMLGAEQHFKLLGAWTDRLRQCYSEAEQSSLFRTPYEQWVLLESIRRTILTSVLLRGVYAILKTGYCDQVPLLEVLPVSTHGGMWKMAETNWWEETVSGRGLLHRYIDFVHEWNEGKVAYVEDYEKCLLVKTRGVGFDESATRSLSNSTRQPFALFHIGPYLIELQERHGSKIAVATTEQPRHRPLTSANMRRTCRLFAAVKPARYLESGTPTGLTGLFTHHAPRATLLYVYSSTLEKLKEFPESSLYRTSTEAITKQRLEIVKSVVPEGHAEWVTRAKKIIAEHPEVFNTPPGGVDFDGGRHVKESSGGQVFIQTKVDKPYDEYSTEWDGEVHPPVPEGTRTTEERAYQKTLGKERPGKDLKSVKWEHEPPLTAEQIEDIETRIGAGLIEEVIQVAEGELKLVDVLLNSKVWEDLEEKPVEGQWTYFTRDTATPPTQAPPQK</sequence>
<dbReference type="CDD" id="cd00067">
    <property type="entry name" value="GAL4"/>
    <property type="match status" value="1"/>
</dbReference>
<evidence type="ECO:0000256" key="9">
    <source>
        <dbReference type="ARBA" id="ARBA00023242"/>
    </source>
</evidence>
<evidence type="ECO:0000256" key="3">
    <source>
        <dbReference type="ARBA" id="ARBA00022448"/>
    </source>
</evidence>
<keyword evidence="8" id="KW-0472">Membrane</keyword>
<comment type="caution">
    <text evidence="12">The sequence shown here is derived from an EMBL/GenBank/DDBJ whole genome shotgun (WGS) entry which is preliminary data.</text>
</comment>
<organism evidence="12 13">
    <name type="scientific">Phlyctema vagabunda</name>
    <dbReference type="NCBI Taxonomy" id="108571"/>
    <lineage>
        <taxon>Eukaryota</taxon>
        <taxon>Fungi</taxon>
        <taxon>Dikarya</taxon>
        <taxon>Ascomycota</taxon>
        <taxon>Pezizomycotina</taxon>
        <taxon>Leotiomycetes</taxon>
        <taxon>Helotiales</taxon>
        <taxon>Dermateaceae</taxon>
        <taxon>Phlyctema</taxon>
    </lineage>
</organism>
<dbReference type="SMART" id="SM00066">
    <property type="entry name" value="GAL4"/>
    <property type="match status" value="1"/>
</dbReference>
<dbReference type="PROSITE" id="PS50048">
    <property type="entry name" value="ZN2_CY6_FUNGAL_2"/>
    <property type="match status" value="1"/>
</dbReference>
<evidence type="ECO:0000256" key="6">
    <source>
        <dbReference type="ARBA" id="ARBA00022982"/>
    </source>
</evidence>
<feature type="domain" description="Zn(2)-C6 fungal-type" evidence="11">
    <location>
        <begin position="12"/>
        <end position="42"/>
    </location>
</feature>
<dbReference type="InterPro" id="IPR036864">
    <property type="entry name" value="Zn2-C6_fun-type_DNA-bd_sf"/>
</dbReference>
<evidence type="ECO:0000256" key="7">
    <source>
        <dbReference type="ARBA" id="ARBA00023128"/>
    </source>
</evidence>
<dbReference type="SUPFAM" id="SSF57701">
    <property type="entry name" value="Zn2/Cys6 DNA-binding domain"/>
    <property type="match status" value="1"/>
</dbReference>
<keyword evidence="9" id="KW-0539">Nucleus</keyword>
<evidence type="ECO:0000256" key="1">
    <source>
        <dbReference type="ARBA" id="ARBA00004443"/>
    </source>
</evidence>
<name>A0ABR4P4U1_9HELO</name>
<evidence type="ECO:0000256" key="8">
    <source>
        <dbReference type="ARBA" id="ARBA00023136"/>
    </source>
</evidence>
<dbReference type="Proteomes" id="UP001629113">
    <property type="component" value="Unassembled WGS sequence"/>
</dbReference>
<evidence type="ECO:0000256" key="4">
    <source>
        <dbReference type="ARBA" id="ARBA00022660"/>
    </source>
</evidence>
<keyword evidence="7" id="KW-0496">Mitochondrion</keyword>
<gene>
    <name evidence="12" type="ORF">PVAG01_10045</name>
</gene>
<dbReference type="EMBL" id="JBFCZG010000009">
    <property type="protein sequence ID" value="KAL3418329.1"/>
    <property type="molecule type" value="Genomic_DNA"/>
</dbReference>
<dbReference type="PANTHER" id="PTHR12653:SF0">
    <property type="entry name" value="NADH DEHYDROGENASE [UBIQUINONE] 1 ALPHA SUBCOMPLEX SUBUNIT 5"/>
    <property type="match status" value="1"/>
</dbReference>
<dbReference type="Pfam" id="PF04716">
    <property type="entry name" value="ETC_C1_NDUFA5"/>
    <property type="match status" value="1"/>
</dbReference>
<comment type="similarity">
    <text evidence="2">Belongs to the complex I NDUFA5 subunit family.</text>
</comment>
<accession>A0ABR4P4U1</accession>
<dbReference type="InterPro" id="IPR001138">
    <property type="entry name" value="Zn2Cys6_DnaBD"/>
</dbReference>
<feature type="region of interest" description="Disordered" evidence="10">
    <location>
        <begin position="552"/>
        <end position="587"/>
    </location>
</feature>
<keyword evidence="3" id="KW-0813">Transport</keyword>
<dbReference type="Gene3D" id="4.10.240.10">
    <property type="entry name" value="Zn(2)-C6 fungal-type DNA-binding domain"/>
    <property type="match status" value="1"/>
</dbReference>
<protein>
    <recommendedName>
        <fullName evidence="11">Zn(2)-C6 fungal-type domain-containing protein</fullName>
    </recommendedName>
</protein>